<proteinExistence type="predicted"/>
<organism evidence="2 3">
    <name type="scientific">Apiospora marii</name>
    <dbReference type="NCBI Taxonomy" id="335849"/>
    <lineage>
        <taxon>Eukaryota</taxon>
        <taxon>Fungi</taxon>
        <taxon>Dikarya</taxon>
        <taxon>Ascomycota</taxon>
        <taxon>Pezizomycotina</taxon>
        <taxon>Sordariomycetes</taxon>
        <taxon>Xylariomycetidae</taxon>
        <taxon>Amphisphaeriales</taxon>
        <taxon>Apiosporaceae</taxon>
        <taxon>Apiospora</taxon>
    </lineage>
</organism>
<keyword evidence="3" id="KW-1185">Reference proteome</keyword>
<name>A0ABR1R9U5_9PEZI</name>
<gene>
    <name evidence="2" type="ORF">PG991_012142</name>
</gene>
<evidence type="ECO:0000256" key="1">
    <source>
        <dbReference type="SAM" id="MobiDB-lite"/>
    </source>
</evidence>
<evidence type="ECO:0000313" key="3">
    <source>
        <dbReference type="Proteomes" id="UP001396898"/>
    </source>
</evidence>
<feature type="region of interest" description="Disordered" evidence="1">
    <location>
        <begin position="88"/>
        <end position="112"/>
    </location>
</feature>
<accession>A0ABR1R9U5</accession>
<reference evidence="2 3" key="1">
    <citation type="submission" date="2023-01" db="EMBL/GenBank/DDBJ databases">
        <title>Analysis of 21 Apiospora genomes using comparative genomics revels a genus with tremendous synthesis potential of carbohydrate active enzymes and secondary metabolites.</title>
        <authorList>
            <person name="Sorensen T."/>
        </authorList>
    </citation>
    <scope>NUCLEOTIDE SEQUENCE [LARGE SCALE GENOMIC DNA]</scope>
    <source>
        <strain evidence="2 3">CBS 20057</strain>
    </source>
</reference>
<sequence>MSSLVNIFTKGSPTFLPITVKKGWHGDNVPNGTGNLLVEASGEVATPYGAMHLIEREDGEDSEAILVDELLESLAHPSDKLPLFMLAPIPPPRGDGQGGSTDNEDWIEQGQR</sequence>
<dbReference type="EMBL" id="JAQQWI010000017">
    <property type="protein sequence ID" value="KAK8005845.1"/>
    <property type="molecule type" value="Genomic_DNA"/>
</dbReference>
<dbReference type="Proteomes" id="UP001396898">
    <property type="component" value="Unassembled WGS sequence"/>
</dbReference>
<evidence type="ECO:0000313" key="2">
    <source>
        <dbReference type="EMBL" id="KAK8005845.1"/>
    </source>
</evidence>
<comment type="caution">
    <text evidence="2">The sequence shown here is derived from an EMBL/GenBank/DDBJ whole genome shotgun (WGS) entry which is preliminary data.</text>
</comment>
<protein>
    <submittedName>
        <fullName evidence="2">Uncharacterized protein</fullName>
    </submittedName>
</protein>
<feature type="compositionally biased region" description="Acidic residues" evidence="1">
    <location>
        <begin position="102"/>
        <end position="112"/>
    </location>
</feature>